<protein>
    <submittedName>
        <fullName evidence="1">Uncharacterized protein</fullName>
    </submittedName>
</protein>
<dbReference type="EMBL" id="CAUOFW020003625">
    <property type="protein sequence ID" value="CAK9161130.1"/>
    <property type="molecule type" value="Genomic_DNA"/>
</dbReference>
<organism evidence="1 2">
    <name type="scientific">Ilex paraguariensis</name>
    <name type="common">yerba mate</name>
    <dbReference type="NCBI Taxonomy" id="185542"/>
    <lineage>
        <taxon>Eukaryota</taxon>
        <taxon>Viridiplantae</taxon>
        <taxon>Streptophyta</taxon>
        <taxon>Embryophyta</taxon>
        <taxon>Tracheophyta</taxon>
        <taxon>Spermatophyta</taxon>
        <taxon>Magnoliopsida</taxon>
        <taxon>eudicotyledons</taxon>
        <taxon>Gunneridae</taxon>
        <taxon>Pentapetalae</taxon>
        <taxon>asterids</taxon>
        <taxon>campanulids</taxon>
        <taxon>Aquifoliales</taxon>
        <taxon>Aquifoliaceae</taxon>
        <taxon>Ilex</taxon>
    </lineage>
</organism>
<reference evidence="1 2" key="1">
    <citation type="submission" date="2024-02" db="EMBL/GenBank/DDBJ databases">
        <authorList>
            <person name="Vignale AGUSTIN F."/>
            <person name="Sosa J E."/>
            <person name="Modenutti C."/>
        </authorList>
    </citation>
    <scope>NUCLEOTIDE SEQUENCE [LARGE SCALE GENOMIC DNA]</scope>
</reference>
<proteinExistence type="predicted"/>
<keyword evidence="2" id="KW-1185">Reference proteome</keyword>
<gene>
    <name evidence="1" type="ORF">ILEXP_LOCUS29917</name>
</gene>
<evidence type="ECO:0000313" key="1">
    <source>
        <dbReference type="EMBL" id="CAK9161130.1"/>
    </source>
</evidence>
<name>A0ABC8SZ85_9AQUA</name>
<dbReference type="AlphaFoldDB" id="A0ABC8SZ85"/>
<comment type="caution">
    <text evidence="1">The sequence shown here is derived from an EMBL/GenBank/DDBJ whole genome shotgun (WGS) entry which is preliminary data.</text>
</comment>
<sequence>MGAVAPMPNPPLLATCNHWMGRTQNWKSNKLWRRRRNWETYLPRTTSRRGMWQQEAKKKAAVGRRQTPWRSLWTDWVAATGNGALEMELWLGSSKFDGWKQQIFWE</sequence>
<evidence type="ECO:0000313" key="2">
    <source>
        <dbReference type="Proteomes" id="UP001642360"/>
    </source>
</evidence>
<accession>A0ABC8SZ85</accession>
<dbReference type="Proteomes" id="UP001642360">
    <property type="component" value="Unassembled WGS sequence"/>
</dbReference>